<dbReference type="AlphaFoldDB" id="A0A367LPE0"/>
<proteinExistence type="predicted"/>
<feature type="non-terminal residue" evidence="1">
    <location>
        <position position="1"/>
    </location>
</feature>
<name>A0A367LPE0_9HYPO</name>
<dbReference type="Proteomes" id="UP000253664">
    <property type="component" value="Unassembled WGS sequence"/>
</dbReference>
<gene>
    <name evidence="1" type="ORF">L249_1727</name>
</gene>
<evidence type="ECO:0000313" key="1">
    <source>
        <dbReference type="EMBL" id="RCI16314.1"/>
    </source>
</evidence>
<dbReference type="EMBL" id="LKCN02000001">
    <property type="protein sequence ID" value="RCI16314.1"/>
    <property type="molecule type" value="Genomic_DNA"/>
</dbReference>
<comment type="caution">
    <text evidence="1">The sequence shown here is derived from an EMBL/GenBank/DDBJ whole genome shotgun (WGS) entry which is preliminary data.</text>
</comment>
<protein>
    <submittedName>
        <fullName evidence="1">Uncharacterized protein</fullName>
    </submittedName>
</protein>
<reference evidence="1 2" key="1">
    <citation type="journal article" date="2015" name="BMC Genomics">
        <title>Insights from the genome of Ophiocordyceps polyrhachis-furcata to pathogenicity and host specificity in insect fungi.</title>
        <authorList>
            <person name="Wichadakul D."/>
            <person name="Kobmoo N."/>
            <person name="Ingsriswang S."/>
            <person name="Tangphatsornruang S."/>
            <person name="Chantasingh D."/>
            <person name="Luangsa-ard J.J."/>
            <person name="Eurwilaichitr L."/>
        </authorList>
    </citation>
    <scope>NUCLEOTIDE SEQUENCE [LARGE SCALE GENOMIC DNA]</scope>
    <source>
        <strain evidence="1 2">BCC 54312</strain>
    </source>
</reference>
<organism evidence="1 2">
    <name type="scientific">Ophiocordyceps polyrhachis-furcata BCC 54312</name>
    <dbReference type="NCBI Taxonomy" id="1330021"/>
    <lineage>
        <taxon>Eukaryota</taxon>
        <taxon>Fungi</taxon>
        <taxon>Dikarya</taxon>
        <taxon>Ascomycota</taxon>
        <taxon>Pezizomycotina</taxon>
        <taxon>Sordariomycetes</taxon>
        <taxon>Hypocreomycetidae</taxon>
        <taxon>Hypocreales</taxon>
        <taxon>Ophiocordycipitaceae</taxon>
        <taxon>Ophiocordyceps</taxon>
    </lineage>
</organism>
<accession>A0A367LPE0</accession>
<evidence type="ECO:0000313" key="2">
    <source>
        <dbReference type="Proteomes" id="UP000253664"/>
    </source>
</evidence>
<keyword evidence="2" id="KW-1185">Reference proteome</keyword>
<sequence>GPLLYVRNKADERYQGLAAIKASPAAAINTSLAAAAAAINTSPSAAAAAINTSPAFPAAAIDICVSRYTSRGEASSAYAAASLAPASISTNAFLAASHAARPYRQALLTTIAAALVPLASFKAAAAASASKATAASGAAEEEETAEGL</sequence>